<protein>
    <submittedName>
        <fullName evidence="4">AAA family ATPase</fullName>
    </submittedName>
</protein>
<dbReference type="InterPro" id="IPR016032">
    <property type="entry name" value="Sig_transdc_resp-reg_C-effctor"/>
</dbReference>
<proteinExistence type="predicted"/>
<dbReference type="PROSITE" id="PS50043">
    <property type="entry name" value="HTH_LUXR_2"/>
    <property type="match status" value="1"/>
</dbReference>
<dbReference type="PANTHER" id="PTHR16305">
    <property type="entry name" value="TESTICULAR SOLUBLE ADENYLYL CYCLASE"/>
    <property type="match status" value="1"/>
</dbReference>
<dbReference type="SUPFAM" id="SSF46894">
    <property type="entry name" value="C-terminal effector domain of the bipartite response regulators"/>
    <property type="match status" value="1"/>
</dbReference>
<feature type="domain" description="HTH luxR-type" evidence="3">
    <location>
        <begin position="860"/>
        <end position="925"/>
    </location>
</feature>
<dbReference type="RefSeq" id="WP_311705183.1">
    <property type="nucleotide sequence ID" value="NZ_JAVREL010000008.1"/>
</dbReference>
<keyword evidence="1" id="KW-0547">Nucleotide-binding</keyword>
<dbReference type="SMART" id="SM00421">
    <property type="entry name" value="HTH_LUXR"/>
    <property type="match status" value="1"/>
</dbReference>
<evidence type="ECO:0000313" key="4">
    <source>
        <dbReference type="EMBL" id="MDT0344050.1"/>
    </source>
</evidence>
<dbReference type="Gene3D" id="1.10.10.10">
    <property type="entry name" value="Winged helix-like DNA-binding domain superfamily/Winged helix DNA-binding domain"/>
    <property type="match status" value="1"/>
</dbReference>
<dbReference type="Pfam" id="PF00196">
    <property type="entry name" value="GerE"/>
    <property type="match status" value="1"/>
</dbReference>
<dbReference type="InterPro" id="IPR027417">
    <property type="entry name" value="P-loop_NTPase"/>
</dbReference>
<keyword evidence="2" id="KW-0067">ATP-binding</keyword>
<dbReference type="SUPFAM" id="SSF48452">
    <property type="entry name" value="TPR-like"/>
    <property type="match status" value="1"/>
</dbReference>
<comment type="caution">
    <text evidence="4">The sequence shown here is derived from an EMBL/GenBank/DDBJ whole genome shotgun (WGS) entry which is preliminary data.</text>
</comment>
<dbReference type="InterPro" id="IPR000792">
    <property type="entry name" value="Tscrpt_reg_LuxR_C"/>
</dbReference>
<dbReference type="Pfam" id="PF13191">
    <property type="entry name" value="AAA_16"/>
    <property type="match status" value="1"/>
</dbReference>
<organism evidence="4 5">
    <name type="scientific">Streptomyces litchfieldiae</name>
    <dbReference type="NCBI Taxonomy" id="3075543"/>
    <lineage>
        <taxon>Bacteria</taxon>
        <taxon>Bacillati</taxon>
        <taxon>Actinomycetota</taxon>
        <taxon>Actinomycetes</taxon>
        <taxon>Kitasatosporales</taxon>
        <taxon>Streptomycetaceae</taxon>
        <taxon>Streptomyces</taxon>
    </lineage>
</organism>
<name>A0ABU2MR89_9ACTN</name>
<evidence type="ECO:0000256" key="1">
    <source>
        <dbReference type="ARBA" id="ARBA00022741"/>
    </source>
</evidence>
<dbReference type="SUPFAM" id="SSF52540">
    <property type="entry name" value="P-loop containing nucleoside triphosphate hydrolases"/>
    <property type="match status" value="1"/>
</dbReference>
<reference evidence="5" key="1">
    <citation type="submission" date="2023-07" db="EMBL/GenBank/DDBJ databases">
        <title>30 novel species of actinomycetes from the DSMZ collection.</title>
        <authorList>
            <person name="Nouioui I."/>
        </authorList>
    </citation>
    <scope>NUCLEOTIDE SEQUENCE [LARGE SCALE GENOMIC DNA]</scope>
    <source>
        <strain evidence="5">DSM 44938</strain>
    </source>
</reference>
<dbReference type="Gene3D" id="3.40.50.300">
    <property type="entry name" value="P-loop containing nucleotide triphosphate hydrolases"/>
    <property type="match status" value="1"/>
</dbReference>
<evidence type="ECO:0000259" key="3">
    <source>
        <dbReference type="PROSITE" id="PS50043"/>
    </source>
</evidence>
<gene>
    <name evidence="4" type="ORF">RM590_15695</name>
</gene>
<sequence>MRGSIPTVGRDTELSQIRQILGTVVAGSARGLLIDGPVGTGKSHLLKEAVRQAEHLGMTVASGRATELDRVAPLSLLLTALRTSEPPVIDAAELAELGTRGGQETNRFWLLDRIGQVIEEHGRHRPLLVALDNIHLMDELTALALQTLVPRLRSLPVMWVMAGRTDADPRNCRFVDGWRGEELTQRIRLRPLDSEAIKAYCAHVFGAAAGPGLAALAMRSGGNPFLLKRLLATLHASGRVSTAGGTAMVGGDDGLPSDFVSAVNAQLRHLSPATRRFLEAGAVLGCPFSVDEVAALLGRRTIDLMSQMDEAVMADVLVDDGATFTFRHDLVREAIYERLSGPLRRALHQEAAAVLEQRGGPRAEVALHLARGAGEDSPRTITALCDAAQEMAHTAPSAAGDLLLQALELVPDDDSRRSALVARTVRLLANAGRISEARELGESALHENRPEVYAGLAEALKHAGQDSLVIDYTQQAMAMPGVPGPVRAQLLAIQAHALLNRDDPHNAEAMAAEAMKTAEPPTVVFAAAARSAAARALGRIGEAVEIASDAVRLADDSGQEARHRHPRLWLGLALTAADRLDEADDVFERGSREAHELGSAWSLPLWYFGKAEARMMGGRLDDAETEALAGRAESERLGALAVVPSLLLVLAQVTIQRGDLARAGELVREARRLERSGYGFPPETLAWVRAQMAYLEGDPRGAVTALAGVYDTLPERPLLLTRVGWAAPALVRFALDADADLEAKRAAEAARRLADLSPGIDSLTASALHAEALLHGDHETLRAAVDAYRSGPRQLARAMALVEFARGEARAGRRSRAIAVLEEALELLTRCGAKRAMARAQRDLRILGIRPRKWRTVARAKTGWDSLTLAELRVVRLVAQGLTNRAAAERLFLSRHTVDTHLRHAFAKLGISSRVELARHALLADQESAARLSPDHVKA</sequence>
<dbReference type="PANTHER" id="PTHR16305:SF35">
    <property type="entry name" value="TRANSCRIPTIONAL ACTIVATOR DOMAIN"/>
    <property type="match status" value="1"/>
</dbReference>
<evidence type="ECO:0000313" key="5">
    <source>
        <dbReference type="Proteomes" id="UP001183246"/>
    </source>
</evidence>
<dbReference type="Proteomes" id="UP001183246">
    <property type="component" value="Unassembled WGS sequence"/>
</dbReference>
<dbReference type="InterPro" id="IPR011990">
    <property type="entry name" value="TPR-like_helical_dom_sf"/>
</dbReference>
<dbReference type="CDD" id="cd06170">
    <property type="entry name" value="LuxR_C_like"/>
    <property type="match status" value="1"/>
</dbReference>
<accession>A0ABU2MR89</accession>
<dbReference type="EMBL" id="JAVREL010000008">
    <property type="protein sequence ID" value="MDT0344050.1"/>
    <property type="molecule type" value="Genomic_DNA"/>
</dbReference>
<dbReference type="Gene3D" id="1.25.40.10">
    <property type="entry name" value="Tetratricopeptide repeat domain"/>
    <property type="match status" value="1"/>
</dbReference>
<keyword evidence="5" id="KW-1185">Reference proteome</keyword>
<dbReference type="InterPro" id="IPR041664">
    <property type="entry name" value="AAA_16"/>
</dbReference>
<dbReference type="InterPro" id="IPR036388">
    <property type="entry name" value="WH-like_DNA-bd_sf"/>
</dbReference>
<dbReference type="PRINTS" id="PR00038">
    <property type="entry name" value="HTHLUXR"/>
</dbReference>
<evidence type="ECO:0000256" key="2">
    <source>
        <dbReference type="ARBA" id="ARBA00022840"/>
    </source>
</evidence>